<feature type="domain" description="Thioredoxin" evidence="6">
    <location>
        <begin position="17"/>
        <end position="151"/>
    </location>
</feature>
<dbReference type="Gene3D" id="3.40.30.10">
    <property type="entry name" value="Glutaredoxin"/>
    <property type="match status" value="1"/>
</dbReference>
<evidence type="ECO:0000259" key="6">
    <source>
        <dbReference type="PROSITE" id="PS51352"/>
    </source>
</evidence>
<dbReference type="InterPro" id="IPR000866">
    <property type="entry name" value="AhpC/TSA"/>
</dbReference>
<evidence type="ECO:0000256" key="4">
    <source>
        <dbReference type="ARBA" id="ARBA00023284"/>
    </source>
</evidence>
<comment type="caution">
    <text evidence="7">The sequence shown here is derived from an EMBL/GenBank/DDBJ whole genome shotgun (WGS) entry which is preliminary data.</text>
</comment>
<keyword evidence="3" id="KW-1015">Disulfide bond</keyword>
<name>A0AA90NJ63_9GAMM</name>
<evidence type="ECO:0000313" key="7">
    <source>
        <dbReference type="EMBL" id="MDP0587814.1"/>
    </source>
</evidence>
<accession>A0AA90NJ63</accession>
<reference evidence="7 8" key="1">
    <citation type="journal article" date="2023" name="bioRxiv">
        <title>An intranuclear bacterial parasite of deep-sea mussels expresses apoptosis inhibitors acquired from its host.</title>
        <authorList>
            <person name="Gonzalez Porras M.A."/>
            <person name="Assie A."/>
            <person name="Tietjen M."/>
            <person name="Violette M."/>
            <person name="Kleiner M."/>
            <person name="Gruber-Vodicka H."/>
            <person name="Dubilier N."/>
            <person name="Leisch N."/>
        </authorList>
    </citation>
    <scope>NUCLEOTIDE SEQUENCE [LARGE SCALE GENOMIC DNA]</scope>
    <source>
        <strain evidence="7">IAP13</strain>
    </source>
</reference>
<keyword evidence="5" id="KW-0732">Signal</keyword>
<sequence>MNSTIRVTLFFTLLSLFVVACQRPDFQATDGKAINLKDNSGRWLIINVWAEWCGPCRAEVPELNALSSAGDIRVVGHDFDGVQGQPLLNKVKKMGINFPIIAENPLPLLSSGSPKALPATYIINDEGKLVDTLYGSQTNEGLSLHVKKLQQKTKSHG</sequence>
<evidence type="ECO:0000256" key="5">
    <source>
        <dbReference type="SAM" id="SignalP"/>
    </source>
</evidence>
<dbReference type="PROSITE" id="PS51352">
    <property type="entry name" value="THIOREDOXIN_2"/>
    <property type="match status" value="1"/>
</dbReference>
<keyword evidence="8" id="KW-1185">Reference proteome</keyword>
<dbReference type="PROSITE" id="PS00194">
    <property type="entry name" value="THIOREDOXIN_1"/>
    <property type="match status" value="1"/>
</dbReference>
<protein>
    <submittedName>
        <fullName evidence="7">TlpA disulfide reductase family protein</fullName>
    </submittedName>
</protein>
<dbReference type="GO" id="GO:0030313">
    <property type="term" value="C:cell envelope"/>
    <property type="evidence" value="ECO:0007669"/>
    <property type="project" value="UniProtKB-SubCell"/>
</dbReference>
<dbReference type="PANTHER" id="PTHR42852">
    <property type="entry name" value="THIOL:DISULFIDE INTERCHANGE PROTEIN DSBE"/>
    <property type="match status" value="1"/>
</dbReference>
<feature type="chain" id="PRO_5041663529" evidence="5">
    <location>
        <begin position="21"/>
        <end position="157"/>
    </location>
</feature>
<proteinExistence type="predicted"/>
<dbReference type="GO" id="GO:0015036">
    <property type="term" value="F:disulfide oxidoreductase activity"/>
    <property type="evidence" value="ECO:0007669"/>
    <property type="project" value="UniProtKB-ARBA"/>
</dbReference>
<dbReference type="Proteomes" id="UP001178148">
    <property type="component" value="Unassembled WGS sequence"/>
</dbReference>
<dbReference type="EMBL" id="JASXSV010000001">
    <property type="protein sequence ID" value="MDP0587814.1"/>
    <property type="molecule type" value="Genomic_DNA"/>
</dbReference>
<feature type="signal peptide" evidence="5">
    <location>
        <begin position="1"/>
        <end position="20"/>
    </location>
</feature>
<organism evidence="7 8">
    <name type="scientific">Candidatus Endonucleibacter bathymodioli</name>
    <dbReference type="NCBI Taxonomy" id="539814"/>
    <lineage>
        <taxon>Bacteria</taxon>
        <taxon>Pseudomonadati</taxon>
        <taxon>Pseudomonadota</taxon>
        <taxon>Gammaproteobacteria</taxon>
        <taxon>Oceanospirillales</taxon>
        <taxon>Endozoicomonadaceae</taxon>
        <taxon>Candidatus Endonucleibacter</taxon>
    </lineage>
</organism>
<dbReference type="PANTHER" id="PTHR42852:SF6">
    <property type="entry name" value="THIOL:DISULFIDE INTERCHANGE PROTEIN DSBE"/>
    <property type="match status" value="1"/>
</dbReference>
<keyword evidence="2" id="KW-0201">Cytochrome c-type biogenesis</keyword>
<comment type="subcellular location">
    <subcellularLocation>
        <location evidence="1">Cell envelope</location>
    </subcellularLocation>
</comment>
<evidence type="ECO:0000313" key="8">
    <source>
        <dbReference type="Proteomes" id="UP001178148"/>
    </source>
</evidence>
<dbReference type="GO" id="GO:0017004">
    <property type="term" value="P:cytochrome complex assembly"/>
    <property type="evidence" value="ECO:0007669"/>
    <property type="project" value="UniProtKB-KW"/>
</dbReference>
<dbReference type="GO" id="GO:0016209">
    <property type="term" value="F:antioxidant activity"/>
    <property type="evidence" value="ECO:0007669"/>
    <property type="project" value="InterPro"/>
</dbReference>
<evidence type="ECO:0000256" key="2">
    <source>
        <dbReference type="ARBA" id="ARBA00022748"/>
    </source>
</evidence>
<keyword evidence="4" id="KW-0676">Redox-active center</keyword>
<dbReference type="CDD" id="cd02966">
    <property type="entry name" value="TlpA_like_family"/>
    <property type="match status" value="1"/>
</dbReference>
<dbReference type="SUPFAM" id="SSF52833">
    <property type="entry name" value="Thioredoxin-like"/>
    <property type="match status" value="1"/>
</dbReference>
<dbReference type="PROSITE" id="PS51257">
    <property type="entry name" value="PROKAR_LIPOPROTEIN"/>
    <property type="match status" value="1"/>
</dbReference>
<dbReference type="InterPro" id="IPR036249">
    <property type="entry name" value="Thioredoxin-like_sf"/>
</dbReference>
<dbReference type="Pfam" id="PF00578">
    <property type="entry name" value="AhpC-TSA"/>
    <property type="match status" value="1"/>
</dbReference>
<dbReference type="InterPro" id="IPR013766">
    <property type="entry name" value="Thioredoxin_domain"/>
</dbReference>
<dbReference type="InterPro" id="IPR050553">
    <property type="entry name" value="Thioredoxin_ResA/DsbE_sf"/>
</dbReference>
<evidence type="ECO:0000256" key="1">
    <source>
        <dbReference type="ARBA" id="ARBA00004196"/>
    </source>
</evidence>
<gene>
    <name evidence="7" type="ORF">QS748_00820</name>
</gene>
<dbReference type="AlphaFoldDB" id="A0AA90NJ63"/>
<evidence type="ECO:0000256" key="3">
    <source>
        <dbReference type="ARBA" id="ARBA00023157"/>
    </source>
</evidence>
<dbReference type="InterPro" id="IPR017937">
    <property type="entry name" value="Thioredoxin_CS"/>
</dbReference>